<feature type="compositionally biased region" description="Polar residues" evidence="1">
    <location>
        <begin position="43"/>
        <end position="63"/>
    </location>
</feature>
<name>A0ABN9XU76_9DINO</name>
<feature type="non-terminal residue" evidence="2">
    <location>
        <position position="1"/>
    </location>
</feature>
<protein>
    <submittedName>
        <fullName evidence="2">Uncharacterized protein</fullName>
    </submittedName>
</protein>
<reference evidence="2" key="1">
    <citation type="submission" date="2023-10" db="EMBL/GenBank/DDBJ databases">
        <authorList>
            <person name="Chen Y."/>
            <person name="Shah S."/>
            <person name="Dougan E. K."/>
            <person name="Thang M."/>
            <person name="Chan C."/>
        </authorList>
    </citation>
    <scope>NUCLEOTIDE SEQUENCE [LARGE SCALE GENOMIC DNA]</scope>
</reference>
<keyword evidence="3" id="KW-1185">Reference proteome</keyword>
<feature type="region of interest" description="Disordered" evidence="1">
    <location>
        <begin position="115"/>
        <end position="145"/>
    </location>
</feature>
<proteinExistence type="predicted"/>
<dbReference type="EMBL" id="CAUYUJ010020988">
    <property type="protein sequence ID" value="CAK0901840.1"/>
    <property type="molecule type" value="Genomic_DNA"/>
</dbReference>
<comment type="caution">
    <text evidence="2">The sequence shown here is derived from an EMBL/GenBank/DDBJ whole genome shotgun (WGS) entry which is preliminary data.</text>
</comment>
<sequence length="205" mass="20603">ACSGLGAPGMPNMFGTSGAGSSGGCNVTFTRPTNAAGVDRHSTLTFGNSSAGAPGTSPTSSFTPIADRTADASPISGSAADSPPIVGVVGGAAAAGEDGVEDFERAIVQAAESARAASKAKGKAKAKGRAKAKAKAKTKVAPTPIARRHNLDFSDWLKPADAKTRNENAFTSRAYDAAKRMAVAAGKSNVDARAIAKEAYHRAKL</sequence>
<dbReference type="Proteomes" id="UP001189429">
    <property type="component" value="Unassembled WGS sequence"/>
</dbReference>
<gene>
    <name evidence="2" type="ORF">PCOR1329_LOCUS78657</name>
</gene>
<evidence type="ECO:0000313" key="2">
    <source>
        <dbReference type="EMBL" id="CAK0901840.1"/>
    </source>
</evidence>
<feature type="region of interest" description="Disordered" evidence="1">
    <location>
        <begin position="40"/>
        <end position="84"/>
    </location>
</feature>
<feature type="compositionally biased region" description="Basic residues" evidence="1">
    <location>
        <begin position="118"/>
        <end position="138"/>
    </location>
</feature>
<feature type="non-terminal residue" evidence="2">
    <location>
        <position position="205"/>
    </location>
</feature>
<evidence type="ECO:0000256" key="1">
    <source>
        <dbReference type="SAM" id="MobiDB-lite"/>
    </source>
</evidence>
<evidence type="ECO:0000313" key="3">
    <source>
        <dbReference type="Proteomes" id="UP001189429"/>
    </source>
</evidence>
<accession>A0ABN9XU76</accession>
<organism evidence="2 3">
    <name type="scientific">Prorocentrum cordatum</name>
    <dbReference type="NCBI Taxonomy" id="2364126"/>
    <lineage>
        <taxon>Eukaryota</taxon>
        <taxon>Sar</taxon>
        <taxon>Alveolata</taxon>
        <taxon>Dinophyceae</taxon>
        <taxon>Prorocentrales</taxon>
        <taxon>Prorocentraceae</taxon>
        <taxon>Prorocentrum</taxon>
    </lineage>
</organism>